<feature type="transmembrane region" description="Helical" evidence="2">
    <location>
        <begin position="224"/>
        <end position="245"/>
    </location>
</feature>
<dbReference type="InterPro" id="IPR011701">
    <property type="entry name" value="MFS"/>
</dbReference>
<dbReference type="Gene3D" id="1.20.1250.20">
    <property type="entry name" value="MFS general substrate transporter like domains"/>
    <property type="match status" value="1"/>
</dbReference>
<evidence type="ECO:0000256" key="1">
    <source>
        <dbReference type="SAM" id="MobiDB-lite"/>
    </source>
</evidence>
<dbReference type="InterPro" id="IPR050327">
    <property type="entry name" value="Proton-linked_MCT"/>
</dbReference>
<protein>
    <submittedName>
        <fullName evidence="4">Monocarboxylate transporter 13</fullName>
    </submittedName>
</protein>
<evidence type="ECO:0000313" key="3">
    <source>
        <dbReference type="Proteomes" id="UP000694888"/>
    </source>
</evidence>
<keyword evidence="2" id="KW-1133">Transmembrane helix</keyword>
<dbReference type="GeneID" id="101850962"/>
<reference evidence="4" key="1">
    <citation type="submission" date="2025-08" db="UniProtKB">
        <authorList>
            <consortium name="RefSeq"/>
        </authorList>
    </citation>
    <scope>IDENTIFICATION</scope>
</reference>
<evidence type="ECO:0000256" key="2">
    <source>
        <dbReference type="SAM" id="Phobius"/>
    </source>
</evidence>
<keyword evidence="2" id="KW-0812">Transmembrane</keyword>
<keyword evidence="2" id="KW-0472">Membrane</keyword>
<feature type="transmembrane region" description="Helical" evidence="2">
    <location>
        <begin position="163"/>
        <end position="187"/>
    </location>
</feature>
<dbReference type="Proteomes" id="UP000694888">
    <property type="component" value="Unplaced"/>
</dbReference>
<dbReference type="PANTHER" id="PTHR11360">
    <property type="entry name" value="MONOCARBOXYLATE TRANSPORTER"/>
    <property type="match status" value="1"/>
</dbReference>
<feature type="compositionally biased region" description="Polar residues" evidence="1">
    <location>
        <begin position="1"/>
        <end position="11"/>
    </location>
</feature>
<keyword evidence="3" id="KW-1185">Reference proteome</keyword>
<feature type="transmembrane region" description="Helical" evidence="2">
    <location>
        <begin position="199"/>
        <end position="218"/>
    </location>
</feature>
<feature type="transmembrane region" description="Helical" evidence="2">
    <location>
        <begin position="70"/>
        <end position="92"/>
    </location>
</feature>
<feature type="region of interest" description="Disordered" evidence="1">
    <location>
        <begin position="1"/>
        <end position="62"/>
    </location>
</feature>
<dbReference type="SUPFAM" id="SSF103473">
    <property type="entry name" value="MFS general substrate transporter"/>
    <property type="match status" value="1"/>
</dbReference>
<sequence>MTERAQSSGQRDSLMGNQDADLSSDHHLLTKQEENSLEITREISEKEKNDKDGDDDDDDDGVPTDSGWSWVITFSTFTGFVLLAGYDFTMYFLFPDLVVRFDSRVSVMTSMFSIQSICMSVASVFAANVLMPRYSVRVITVGAGLTSALTTLLMSQAPNMGTFLALTALKGLCHGVLGVCPVTLLGFYFKRRRSLAQALANVGLCVGSMAFPSVVQALRSQYGVQGSLMILSSLELHYVAVYLLLRPVESYR</sequence>
<name>A0ABM1A204_APLCA</name>
<dbReference type="PANTHER" id="PTHR11360:SF260">
    <property type="entry name" value="MFS DOMAIN-CONTAINING PROTEIN"/>
    <property type="match status" value="1"/>
</dbReference>
<feature type="compositionally biased region" description="Acidic residues" evidence="1">
    <location>
        <begin position="52"/>
        <end position="62"/>
    </location>
</feature>
<accession>A0ABM1A204</accession>
<dbReference type="Pfam" id="PF07690">
    <property type="entry name" value="MFS_1"/>
    <property type="match status" value="1"/>
</dbReference>
<dbReference type="InterPro" id="IPR036259">
    <property type="entry name" value="MFS_trans_sf"/>
</dbReference>
<feature type="transmembrane region" description="Helical" evidence="2">
    <location>
        <begin position="112"/>
        <end position="131"/>
    </location>
</feature>
<dbReference type="RefSeq" id="XP_012939209.1">
    <property type="nucleotide sequence ID" value="XM_013083755.2"/>
</dbReference>
<feature type="transmembrane region" description="Helical" evidence="2">
    <location>
        <begin position="138"/>
        <end position="157"/>
    </location>
</feature>
<proteinExistence type="predicted"/>
<organism evidence="3 4">
    <name type="scientific">Aplysia californica</name>
    <name type="common">California sea hare</name>
    <dbReference type="NCBI Taxonomy" id="6500"/>
    <lineage>
        <taxon>Eukaryota</taxon>
        <taxon>Metazoa</taxon>
        <taxon>Spiralia</taxon>
        <taxon>Lophotrochozoa</taxon>
        <taxon>Mollusca</taxon>
        <taxon>Gastropoda</taxon>
        <taxon>Heterobranchia</taxon>
        <taxon>Euthyneura</taxon>
        <taxon>Tectipleura</taxon>
        <taxon>Aplysiida</taxon>
        <taxon>Aplysioidea</taxon>
        <taxon>Aplysiidae</taxon>
        <taxon>Aplysia</taxon>
    </lineage>
</organism>
<evidence type="ECO:0000313" key="4">
    <source>
        <dbReference type="RefSeq" id="XP_012939209.1"/>
    </source>
</evidence>
<gene>
    <name evidence="4" type="primary">LOC101850962</name>
</gene>
<feature type="compositionally biased region" description="Basic and acidic residues" evidence="1">
    <location>
        <begin position="23"/>
        <end position="51"/>
    </location>
</feature>